<keyword evidence="7" id="KW-0503">Monooxygenase</keyword>
<accession>A0A6L2ZNZ4</accession>
<comment type="pathway">
    <text evidence="2">Cofactor biosynthesis; ubiquinone biosynthesis.</text>
</comment>
<evidence type="ECO:0000256" key="7">
    <source>
        <dbReference type="ARBA" id="ARBA00023033"/>
    </source>
</evidence>
<proteinExistence type="inferred from homology"/>
<dbReference type="EMBL" id="BLXO01000002">
    <property type="protein sequence ID" value="GFN46085.1"/>
    <property type="molecule type" value="Genomic_DNA"/>
</dbReference>
<evidence type="ECO:0000313" key="9">
    <source>
        <dbReference type="EMBL" id="GFN46085.1"/>
    </source>
</evidence>
<dbReference type="PANTHER" id="PTHR43876:SF8">
    <property type="entry name" value="2-OCTAPRENYL-6-METHOXYPHENOL HYDROXYLASE"/>
    <property type="match status" value="1"/>
</dbReference>
<comment type="cofactor">
    <cofactor evidence="1">
        <name>FAD</name>
        <dbReference type="ChEBI" id="CHEBI:57692"/>
    </cofactor>
</comment>
<dbReference type="NCBIfam" id="TIGR01988">
    <property type="entry name" value="Ubi-OHases"/>
    <property type="match status" value="1"/>
</dbReference>
<protein>
    <submittedName>
        <fullName evidence="9">2-octaprenyl-6-methoxyphenyl hydroxylase</fullName>
    </submittedName>
</protein>
<evidence type="ECO:0000256" key="3">
    <source>
        <dbReference type="ARBA" id="ARBA00005349"/>
    </source>
</evidence>
<evidence type="ECO:0000259" key="8">
    <source>
        <dbReference type="Pfam" id="PF01494"/>
    </source>
</evidence>
<dbReference type="PRINTS" id="PR00420">
    <property type="entry name" value="RNGMNOXGNASE"/>
</dbReference>
<evidence type="ECO:0000313" key="10">
    <source>
        <dbReference type="Proteomes" id="UP000504714"/>
    </source>
</evidence>
<evidence type="ECO:0000256" key="6">
    <source>
        <dbReference type="ARBA" id="ARBA00023002"/>
    </source>
</evidence>
<evidence type="ECO:0000256" key="5">
    <source>
        <dbReference type="ARBA" id="ARBA00022827"/>
    </source>
</evidence>
<dbReference type="UniPathway" id="UPA00232"/>
<dbReference type="Pfam" id="PF01494">
    <property type="entry name" value="FAD_binding_3"/>
    <property type="match status" value="1"/>
</dbReference>
<dbReference type="RefSeq" id="WP_176487804.1">
    <property type="nucleotide sequence ID" value="NZ_BLXO01000002.1"/>
</dbReference>
<dbReference type="InterPro" id="IPR036188">
    <property type="entry name" value="FAD/NAD-bd_sf"/>
</dbReference>
<keyword evidence="6" id="KW-0560">Oxidoreductase</keyword>
<keyword evidence="4" id="KW-0285">Flavoprotein</keyword>
<feature type="domain" description="FAD-binding" evidence="8">
    <location>
        <begin position="2"/>
        <end position="342"/>
    </location>
</feature>
<comment type="caution">
    <text evidence="9">The sequence shown here is derived from an EMBL/GenBank/DDBJ whole genome shotgun (WGS) entry which is preliminary data.</text>
</comment>
<dbReference type="SUPFAM" id="SSF51905">
    <property type="entry name" value="FAD/NAD(P)-binding domain"/>
    <property type="match status" value="1"/>
</dbReference>
<evidence type="ECO:0000256" key="2">
    <source>
        <dbReference type="ARBA" id="ARBA00004749"/>
    </source>
</evidence>
<dbReference type="InterPro" id="IPR051205">
    <property type="entry name" value="UbiH/COQ6_monooxygenase"/>
</dbReference>
<organism evidence="9 10">
    <name type="scientific">Candidatus Regiella insecticola</name>
    <dbReference type="NCBI Taxonomy" id="138073"/>
    <lineage>
        <taxon>Bacteria</taxon>
        <taxon>Pseudomonadati</taxon>
        <taxon>Pseudomonadota</taxon>
        <taxon>Gammaproteobacteria</taxon>
        <taxon>Enterobacterales</taxon>
        <taxon>Enterobacteriaceae</taxon>
        <taxon>aphid secondary symbionts</taxon>
        <taxon>Candidatus Regiella</taxon>
    </lineage>
</organism>
<dbReference type="Proteomes" id="UP000504714">
    <property type="component" value="Unassembled WGS sequence"/>
</dbReference>
<gene>
    <name evidence="9" type="primary">ubiH</name>
    <name evidence="9" type="ORF">RINTU1_15190</name>
</gene>
<dbReference type="InterPro" id="IPR010971">
    <property type="entry name" value="UbiH/COQ6"/>
</dbReference>
<dbReference type="GO" id="GO:0071949">
    <property type="term" value="F:FAD binding"/>
    <property type="evidence" value="ECO:0007669"/>
    <property type="project" value="InterPro"/>
</dbReference>
<dbReference type="InterPro" id="IPR002938">
    <property type="entry name" value="FAD-bd"/>
</dbReference>
<name>A0A6L2ZNZ4_9ENTR</name>
<dbReference type="GO" id="GO:0006744">
    <property type="term" value="P:ubiquinone biosynthetic process"/>
    <property type="evidence" value="ECO:0007669"/>
    <property type="project" value="UniProtKB-UniPathway"/>
</dbReference>
<dbReference type="NCBIfam" id="TIGR01984">
    <property type="entry name" value="UbiH"/>
    <property type="match status" value="1"/>
</dbReference>
<dbReference type="FunFam" id="3.50.50.60:FF:000123">
    <property type="entry name" value="2-octaprenyl-6-methoxyphenyl hydroxylase"/>
    <property type="match status" value="1"/>
</dbReference>
<comment type="similarity">
    <text evidence="3">Belongs to the UbiH/COQ6 family.</text>
</comment>
<sequence>MTIIIVGAGMAGATLALAISSLSHGKIPIALVETLSPDNTSHPGFDARTIALTQGACQQLTDLGIWPTLVDCATAITHIQVSDRGHAGLVNLSAEDYGIAALGQVVELPEMGKRLFSLLAQAPGVSLFCPAKVVEVTRTEKTATVTLDNGQQLTGKLLVAADGSGSLLGRACHIQWQQQDYQQIAVVANIMTEKKPAGWAFERFTCSGPLALLPMSQQRCSLVWCHDERDREQVGNWSDSRFLSELQQAFGWRLGKILQVGKRYSHPLHLLTASRHISHRVALVGNAAQTLHPIAAQGFNLALRDVIALSNSIVQAVQAGVDPGAYRVLSEYESGRRHDQQATIKVTDGLIRLFANNDFPLVIGRNLGLLAMAQIPCMRNAFIRQTFKNAIRR</sequence>
<dbReference type="AlphaFoldDB" id="A0A6L2ZNZ4"/>
<evidence type="ECO:0000256" key="4">
    <source>
        <dbReference type="ARBA" id="ARBA00022630"/>
    </source>
</evidence>
<dbReference type="GO" id="GO:0008681">
    <property type="term" value="F:2-octaprenyl-6-methoxyphenol hydroxylase activity"/>
    <property type="evidence" value="ECO:0007669"/>
    <property type="project" value="InterPro"/>
</dbReference>
<dbReference type="PANTHER" id="PTHR43876">
    <property type="entry name" value="UBIQUINONE BIOSYNTHESIS MONOOXYGENASE COQ6, MITOCHONDRIAL"/>
    <property type="match status" value="1"/>
</dbReference>
<evidence type="ECO:0000256" key="1">
    <source>
        <dbReference type="ARBA" id="ARBA00001974"/>
    </source>
</evidence>
<reference evidence="9 10" key="1">
    <citation type="submission" date="2020-06" db="EMBL/GenBank/DDBJ databases">
        <title>The genome sequence of Candidatus Regiella insecticola strain Tut.</title>
        <authorList>
            <person name="Nikoh N."/>
            <person name="Tsuchida T."/>
            <person name="Koga R."/>
            <person name="Oshima K."/>
            <person name="Hattori M."/>
            <person name="Fukatsu T."/>
        </authorList>
    </citation>
    <scope>NUCLEOTIDE SEQUENCE [LARGE SCALE GENOMIC DNA]</scope>
    <source>
        <strain evidence="9 10">Tut</strain>
    </source>
</reference>
<keyword evidence="5" id="KW-0274">FAD</keyword>
<dbReference type="NCBIfam" id="NF004356">
    <property type="entry name" value="PRK05732.1"/>
    <property type="match status" value="1"/>
</dbReference>
<dbReference type="Gene3D" id="3.50.50.60">
    <property type="entry name" value="FAD/NAD(P)-binding domain"/>
    <property type="match status" value="2"/>
</dbReference>
<dbReference type="InterPro" id="IPR011295">
    <property type="entry name" value="UbiH"/>
</dbReference>